<dbReference type="InterPro" id="IPR032675">
    <property type="entry name" value="LRR_dom_sf"/>
</dbReference>
<dbReference type="SUPFAM" id="SSF52058">
    <property type="entry name" value="L domain-like"/>
    <property type="match status" value="1"/>
</dbReference>
<dbReference type="Gene3D" id="3.80.10.10">
    <property type="entry name" value="Ribonuclease Inhibitor"/>
    <property type="match status" value="1"/>
</dbReference>
<evidence type="ECO:0000256" key="1">
    <source>
        <dbReference type="ARBA" id="ARBA00022614"/>
    </source>
</evidence>
<dbReference type="GeneTree" id="ENSGT00940000165642"/>
<keyword evidence="4" id="KW-1185">Reference proteome</keyword>
<dbReference type="Ensembl" id="ENSPNAT00000088348.1">
    <property type="protein sequence ID" value="ENSPNAP00000057555.1"/>
    <property type="gene ID" value="ENSPNAG00000035493.1"/>
</dbReference>
<evidence type="ECO:0008006" key="5">
    <source>
        <dbReference type="Google" id="ProtNLM"/>
    </source>
</evidence>
<evidence type="ECO:0000313" key="4">
    <source>
        <dbReference type="Proteomes" id="UP001501920"/>
    </source>
</evidence>
<dbReference type="PANTHER" id="PTHR46759">
    <property type="entry name" value="LEUCINE-RICH REPEAT-CONTAINING PROTEIN 72"/>
    <property type="match status" value="1"/>
</dbReference>
<protein>
    <recommendedName>
        <fullName evidence="5">U2A'/phosphoprotein 32 family A C-terminal domain-containing protein</fullName>
    </recommendedName>
</protein>
<name>A0AAR2JZZ8_PYGNA</name>
<dbReference type="SMART" id="SM00369">
    <property type="entry name" value="LRR_TYP"/>
    <property type="match status" value="3"/>
</dbReference>
<accession>A0AAR2JZZ8</accession>
<reference evidence="3 4" key="1">
    <citation type="submission" date="2020-10" db="EMBL/GenBank/DDBJ databases">
        <title>Pygocentrus nattereri (red-bellied piranha) genome, fPygNat1, primary haplotype.</title>
        <authorList>
            <person name="Myers G."/>
            <person name="Meyer A."/>
            <person name="Karagic N."/>
            <person name="Pippel M."/>
            <person name="Winkler S."/>
            <person name="Tracey A."/>
            <person name="Wood J."/>
            <person name="Formenti G."/>
            <person name="Howe K."/>
            <person name="Fedrigo O."/>
            <person name="Jarvis E.D."/>
        </authorList>
    </citation>
    <scope>NUCLEOTIDE SEQUENCE [LARGE SCALE GENOMIC DNA]</scope>
</reference>
<evidence type="ECO:0000313" key="3">
    <source>
        <dbReference type="Ensembl" id="ENSPNAP00000057555.1"/>
    </source>
</evidence>
<keyword evidence="1" id="KW-0433">Leucine-rich repeat</keyword>
<dbReference type="AlphaFoldDB" id="A0AAR2JZZ8"/>
<dbReference type="Pfam" id="PF14580">
    <property type="entry name" value="LRR_9"/>
    <property type="match status" value="1"/>
</dbReference>
<organism evidence="3 4">
    <name type="scientific">Pygocentrus nattereri</name>
    <name type="common">Red-bellied piranha</name>
    <dbReference type="NCBI Taxonomy" id="42514"/>
    <lineage>
        <taxon>Eukaryota</taxon>
        <taxon>Metazoa</taxon>
        <taxon>Chordata</taxon>
        <taxon>Craniata</taxon>
        <taxon>Vertebrata</taxon>
        <taxon>Euteleostomi</taxon>
        <taxon>Actinopterygii</taxon>
        <taxon>Neopterygii</taxon>
        <taxon>Teleostei</taxon>
        <taxon>Ostariophysi</taxon>
        <taxon>Characiformes</taxon>
        <taxon>Characoidei</taxon>
        <taxon>Pygocentrus</taxon>
    </lineage>
</organism>
<dbReference type="Proteomes" id="UP001501920">
    <property type="component" value="Chromosome 17"/>
</dbReference>
<dbReference type="InterPro" id="IPR042655">
    <property type="entry name" value="LRC72"/>
</dbReference>
<dbReference type="PANTHER" id="PTHR46759:SF1">
    <property type="entry name" value="LEUCINE-RICH REPEAT-CONTAINING PROTEIN 72"/>
    <property type="match status" value="1"/>
</dbReference>
<sequence>MGYCVCRGLSAVPDLSRFSQLRYVWLNNNRIKDVHGHMLNCCLAELYLQNNEITSISGSLRHLTCLRVLLLHNNKLKDLEETVAELRNTHCLQTVNFFLNPFTQDPEYRQYVIHHLSSVQILDRKEVMQVERTRAFRLFSPERQRILDTLAFGRRALTHPAARIMTQNTLN</sequence>
<reference evidence="3" key="3">
    <citation type="submission" date="2025-09" db="UniProtKB">
        <authorList>
            <consortium name="Ensembl"/>
        </authorList>
    </citation>
    <scope>IDENTIFICATION</scope>
</reference>
<proteinExistence type="predicted"/>
<reference evidence="3" key="2">
    <citation type="submission" date="2025-08" db="UniProtKB">
        <authorList>
            <consortium name="Ensembl"/>
        </authorList>
    </citation>
    <scope>IDENTIFICATION</scope>
</reference>
<keyword evidence="2" id="KW-0677">Repeat</keyword>
<dbReference type="PROSITE" id="PS51450">
    <property type="entry name" value="LRR"/>
    <property type="match status" value="1"/>
</dbReference>
<dbReference type="InterPro" id="IPR001611">
    <property type="entry name" value="Leu-rich_rpt"/>
</dbReference>
<evidence type="ECO:0000256" key="2">
    <source>
        <dbReference type="ARBA" id="ARBA00022737"/>
    </source>
</evidence>
<dbReference type="InterPro" id="IPR003591">
    <property type="entry name" value="Leu-rich_rpt_typical-subtyp"/>
</dbReference>